<organism evidence="3 4">
    <name type="scientific">Monodelphis domestica</name>
    <name type="common">Gray short-tailed opossum</name>
    <dbReference type="NCBI Taxonomy" id="13616"/>
    <lineage>
        <taxon>Eukaryota</taxon>
        <taxon>Metazoa</taxon>
        <taxon>Chordata</taxon>
        <taxon>Craniata</taxon>
        <taxon>Vertebrata</taxon>
        <taxon>Euteleostomi</taxon>
        <taxon>Mammalia</taxon>
        <taxon>Metatheria</taxon>
        <taxon>Didelphimorphia</taxon>
        <taxon>Didelphidae</taxon>
        <taxon>Monodelphis</taxon>
    </lineage>
</organism>
<dbReference type="PANTHER" id="PTHR15976">
    <property type="entry name" value="CONSTITUTIVE COACTIVATOR OF PEROXISOME PROLIFERATOR-ACTIVATED RECEPTOR GAMMA"/>
    <property type="match status" value="1"/>
</dbReference>
<evidence type="ECO:0000313" key="4">
    <source>
        <dbReference type="Proteomes" id="UP000002280"/>
    </source>
</evidence>
<comment type="similarity">
    <text evidence="1">Belongs to the constitutive coactivator of PPAR-gamma family.</text>
</comment>
<reference evidence="3" key="3">
    <citation type="submission" date="2025-09" db="UniProtKB">
        <authorList>
            <consortium name="Ensembl"/>
        </authorList>
    </citation>
    <scope>IDENTIFICATION</scope>
</reference>
<reference evidence="3" key="2">
    <citation type="submission" date="2025-08" db="UniProtKB">
        <authorList>
            <consortium name="Ensembl"/>
        </authorList>
    </citation>
    <scope>IDENTIFICATION</scope>
</reference>
<dbReference type="InterPro" id="IPR026784">
    <property type="entry name" value="Coact_PPARg"/>
</dbReference>
<accession>A0A5F8H7I1</accession>
<sequence>MGVQSFQEFLEKRCPGAVVSVDLLKLARTMSRQRQQQQQQQQRRRRREDDDDEEDEKERRREDEDEEVRWWRRRRRRRRRRQWVDDDEDEEAGLPGRRRRRRQRRHRRRRPEYPRAETPAGQPSSRESGFATWRRLRPELEPEEEEERGEEEEAAAVEAERGRGPRRGQGQTWHLPRRVRLSQPPRGLGFGTGAGARRRRPARAPRGARVLVDAASALPRLYGGYHLDWVCGGQWSSMLRYLAALCQACSAPSGGPLELVVMFPGGLGKERLPEWTRRCQTERQLAQLIVGHVGKRGTPPPRAWFLPPACLSHCVRLALLRFRVQVRTPVLAWDSPFPGPEVPPPPSLPTNRAQSGDSSPSRPCAVGGDQAAALPARSLDVAACGGQGLALALCMLGRLSLPVLFVLPIPDCLSLSLSQKGKGWANGVK</sequence>
<feature type="region of interest" description="Disordered" evidence="2">
    <location>
        <begin position="335"/>
        <end position="367"/>
    </location>
</feature>
<dbReference type="InterPro" id="IPR029060">
    <property type="entry name" value="PIN-like_dom_sf"/>
</dbReference>
<dbReference type="Proteomes" id="UP000002280">
    <property type="component" value="Unplaced"/>
</dbReference>
<feature type="compositionally biased region" description="Basic residues" evidence="2">
    <location>
        <begin position="96"/>
        <end position="110"/>
    </location>
</feature>
<evidence type="ECO:0008006" key="5">
    <source>
        <dbReference type="Google" id="ProtNLM"/>
    </source>
</evidence>
<dbReference type="PANTHER" id="PTHR15976:SF15">
    <property type="entry name" value="CONSTITUTIVE COACTIVATOR OF PPAR-GAMMA-LIKE PROTEIN 2"/>
    <property type="match status" value="1"/>
</dbReference>
<protein>
    <recommendedName>
        <fullName evidence="5">Family with sequence similarity 120C</fullName>
    </recommendedName>
</protein>
<evidence type="ECO:0000256" key="2">
    <source>
        <dbReference type="SAM" id="MobiDB-lite"/>
    </source>
</evidence>
<name>A0A5F8H7I1_MONDO</name>
<dbReference type="GeneTree" id="ENSGT00530000063168"/>
<feature type="compositionally biased region" description="Acidic residues" evidence="2">
    <location>
        <begin position="141"/>
        <end position="155"/>
    </location>
</feature>
<evidence type="ECO:0000313" key="3">
    <source>
        <dbReference type="Ensembl" id="ENSMODP00000055499.1"/>
    </source>
</evidence>
<dbReference type="InParanoid" id="A0A5F8H7I1"/>
<feature type="compositionally biased region" description="Polar residues" evidence="2">
    <location>
        <begin position="350"/>
        <end position="361"/>
    </location>
</feature>
<dbReference type="Bgee" id="ENSMODG00000049869">
    <property type="expression patterns" value="Expressed in cerebellum and 10 other cell types or tissues"/>
</dbReference>
<feature type="compositionally biased region" description="Low complexity" evidence="2">
    <location>
        <begin position="32"/>
        <end position="41"/>
    </location>
</feature>
<feature type="compositionally biased region" description="Basic residues" evidence="2">
    <location>
        <begin position="71"/>
        <end position="81"/>
    </location>
</feature>
<dbReference type="SUPFAM" id="SSF88723">
    <property type="entry name" value="PIN domain-like"/>
    <property type="match status" value="1"/>
</dbReference>
<feature type="region of interest" description="Disordered" evidence="2">
    <location>
        <begin position="29"/>
        <end position="204"/>
    </location>
</feature>
<dbReference type="Ensembl" id="ENSMODT00000062896.1">
    <property type="protein sequence ID" value="ENSMODP00000055499.1"/>
    <property type="gene ID" value="ENSMODG00000049869.1"/>
</dbReference>
<evidence type="ECO:0000256" key="1">
    <source>
        <dbReference type="ARBA" id="ARBA00009495"/>
    </source>
</evidence>
<feature type="compositionally biased region" description="Pro residues" evidence="2">
    <location>
        <begin position="337"/>
        <end position="348"/>
    </location>
</feature>
<keyword evidence="4" id="KW-1185">Reference proteome</keyword>
<dbReference type="AlphaFoldDB" id="A0A5F8H7I1"/>
<reference evidence="3" key="1">
    <citation type="journal article" date="2007" name="Nature">
        <title>Genome of the marsupial Monodelphis domestica reveals innovation in non-coding sequences.</title>
        <authorList>
            <person name="Mikkelsen T.S."/>
            <person name="Wakefield M.J."/>
            <person name="Aken B."/>
            <person name="Amemiya C.T."/>
            <person name="Chang J.L."/>
            <person name="Duke S."/>
            <person name="Garber M."/>
            <person name="Gentles A.J."/>
            <person name="Goodstadt L."/>
            <person name="Heger A."/>
            <person name="Jurka J."/>
            <person name="Kamal M."/>
            <person name="Mauceli E."/>
            <person name="Searle S.M."/>
            <person name="Sharpe T."/>
            <person name="Baker M.L."/>
            <person name="Batzer M.A."/>
            <person name="Benos P.V."/>
            <person name="Belov K."/>
            <person name="Clamp M."/>
            <person name="Cook A."/>
            <person name="Cuff J."/>
            <person name="Das R."/>
            <person name="Davidow L."/>
            <person name="Deakin J.E."/>
            <person name="Fazzari M.J."/>
            <person name="Glass J.L."/>
            <person name="Grabherr M."/>
            <person name="Greally J.M."/>
            <person name="Gu W."/>
            <person name="Hore T.A."/>
            <person name="Huttley G.A."/>
            <person name="Kleber M."/>
            <person name="Jirtle R.L."/>
            <person name="Koina E."/>
            <person name="Lee J.T."/>
            <person name="Mahony S."/>
            <person name="Marra M.A."/>
            <person name="Miller R.D."/>
            <person name="Nicholls R.D."/>
            <person name="Oda M."/>
            <person name="Papenfuss A.T."/>
            <person name="Parra Z.E."/>
            <person name="Pollock D.D."/>
            <person name="Ray D.A."/>
            <person name="Schein J.E."/>
            <person name="Speed T.P."/>
            <person name="Thompson K."/>
            <person name="VandeBerg J.L."/>
            <person name="Wade C.M."/>
            <person name="Walker J.A."/>
            <person name="Waters P.D."/>
            <person name="Webber C."/>
            <person name="Weidman J.R."/>
            <person name="Xie X."/>
            <person name="Zody M.C."/>
            <person name="Baldwin J."/>
            <person name="Abdouelleil A."/>
            <person name="Abdulkadir J."/>
            <person name="Abebe A."/>
            <person name="Abera B."/>
            <person name="Abreu J."/>
            <person name="Acer S.C."/>
            <person name="Aftuck L."/>
            <person name="Alexander A."/>
            <person name="An P."/>
            <person name="Anderson E."/>
            <person name="Anderson S."/>
            <person name="Arachi H."/>
            <person name="Azer M."/>
            <person name="Bachantsang P."/>
            <person name="Barry A."/>
            <person name="Bayul T."/>
            <person name="Berlin A."/>
            <person name="Bessette D."/>
            <person name="Bloom T."/>
            <person name="Bloom T."/>
            <person name="Boguslavskiy L."/>
            <person name="Bonnet C."/>
            <person name="Boukhgalter B."/>
            <person name="Bourzgui I."/>
            <person name="Brown A."/>
            <person name="Cahill P."/>
            <person name="Channer S."/>
            <person name="Cheshatsang Y."/>
            <person name="Chuda L."/>
            <person name="Citroen M."/>
            <person name="Collymore A."/>
            <person name="Cooke P."/>
            <person name="Costello M."/>
            <person name="D'Aco K."/>
            <person name="Daza R."/>
            <person name="De Haan G."/>
            <person name="DeGray S."/>
            <person name="DeMaso C."/>
            <person name="Dhargay N."/>
            <person name="Dooley K."/>
            <person name="Dooley E."/>
            <person name="Doricent M."/>
            <person name="Dorje P."/>
            <person name="Dorjee K."/>
            <person name="Dupes A."/>
            <person name="Elong R."/>
            <person name="Falk J."/>
            <person name="Farina A."/>
            <person name="Faro S."/>
            <person name="Ferguson D."/>
            <person name="Fisher S."/>
            <person name="Foley C.D."/>
            <person name="Franke A."/>
            <person name="Friedrich D."/>
            <person name="Gadbois L."/>
            <person name="Gearin G."/>
            <person name="Gearin C.R."/>
            <person name="Giannoukos G."/>
            <person name="Goode T."/>
            <person name="Graham J."/>
            <person name="Grandbois E."/>
            <person name="Grewal S."/>
            <person name="Gyaltsen K."/>
            <person name="Hafez N."/>
            <person name="Hagos B."/>
            <person name="Hall J."/>
            <person name="Henson C."/>
            <person name="Hollinger A."/>
            <person name="Honan T."/>
            <person name="Huard M.D."/>
            <person name="Hughes L."/>
            <person name="Hurhula B."/>
            <person name="Husby M.E."/>
            <person name="Kamat A."/>
            <person name="Kanga B."/>
            <person name="Kashin S."/>
            <person name="Khazanovich D."/>
            <person name="Kisner P."/>
            <person name="Lance K."/>
            <person name="Lara M."/>
            <person name="Lee W."/>
            <person name="Lennon N."/>
            <person name="Letendre F."/>
            <person name="LeVine R."/>
            <person name="Lipovsky A."/>
            <person name="Liu X."/>
            <person name="Liu J."/>
            <person name="Liu S."/>
            <person name="Lokyitsang T."/>
            <person name="Lokyitsang Y."/>
            <person name="Lubonja R."/>
            <person name="Lui A."/>
            <person name="MacDonald P."/>
            <person name="Magnisalis V."/>
            <person name="Maru K."/>
            <person name="Matthews C."/>
            <person name="McCusker W."/>
            <person name="McDonough S."/>
            <person name="Mehta T."/>
            <person name="Meldrim J."/>
            <person name="Meneus L."/>
            <person name="Mihai O."/>
            <person name="Mihalev A."/>
            <person name="Mihova T."/>
            <person name="Mittelman R."/>
            <person name="Mlenga V."/>
            <person name="Montmayeur A."/>
            <person name="Mulrain L."/>
            <person name="Navidi A."/>
            <person name="Naylor J."/>
            <person name="Negash T."/>
            <person name="Nguyen T."/>
            <person name="Nguyen N."/>
            <person name="Nicol R."/>
            <person name="Norbu C."/>
            <person name="Norbu N."/>
            <person name="Novod N."/>
            <person name="O'Neill B."/>
            <person name="Osman S."/>
            <person name="Markiewicz E."/>
            <person name="Oyono O.L."/>
            <person name="Patti C."/>
            <person name="Phunkhang P."/>
            <person name="Pierre F."/>
            <person name="Priest M."/>
            <person name="Raghuraman S."/>
            <person name="Rege F."/>
            <person name="Reyes R."/>
            <person name="Rise C."/>
            <person name="Rogov P."/>
            <person name="Ross K."/>
            <person name="Ryan E."/>
            <person name="Settipalli S."/>
            <person name="Shea T."/>
            <person name="Sherpa N."/>
            <person name="Shi L."/>
            <person name="Shih D."/>
            <person name="Sparrow T."/>
            <person name="Spaulding J."/>
            <person name="Stalker J."/>
            <person name="Stange-Thomann N."/>
            <person name="Stavropoulos S."/>
            <person name="Stone C."/>
            <person name="Strader C."/>
            <person name="Tesfaye S."/>
            <person name="Thomson T."/>
            <person name="Thoulutsang Y."/>
            <person name="Thoulutsang D."/>
            <person name="Topham K."/>
            <person name="Topping I."/>
            <person name="Tsamla T."/>
            <person name="Vassiliev H."/>
            <person name="Vo A."/>
            <person name="Wangchuk T."/>
            <person name="Wangdi T."/>
            <person name="Weiand M."/>
            <person name="Wilkinson J."/>
            <person name="Wilson A."/>
            <person name="Yadav S."/>
            <person name="Young G."/>
            <person name="Yu Q."/>
            <person name="Zembek L."/>
            <person name="Zhong D."/>
            <person name="Zimmer A."/>
            <person name="Zwirko Z."/>
            <person name="Jaffe D.B."/>
            <person name="Alvarez P."/>
            <person name="Brockman W."/>
            <person name="Butler J."/>
            <person name="Chin C."/>
            <person name="Gnerre S."/>
            <person name="MacCallum I."/>
            <person name="Graves J.A."/>
            <person name="Ponting C.P."/>
            <person name="Breen M."/>
            <person name="Samollow P.B."/>
            <person name="Lander E.S."/>
            <person name="Lindblad-Toh K."/>
        </authorList>
    </citation>
    <scope>NUCLEOTIDE SEQUENCE [LARGE SCALE GENOMIC DNA]</scope>
</reference>
<proteinExistence type="inferred from homology"/>